<feature type="compositionally biased region" description="Basic and acidic residues" evidence="1">
    <location>
        <begin position="99"/>
        <end position="108"/>
    </location>
</feature>
<dbReference type="SMART" id="SM00320">
    <property type="entry name" value="WD40"/>
    <property type="match status" value="2"/>
</dbReference>
<reference evidence="2" key="2">
    <citation type="submission" date="2013-10" db="EMBL/GenBank/DDBJ databases">
        <authorList>
            <person name="Aslett M."/>
        </authorList>
    </citation>
    <scope>NUCLEOTIDE SEQUENCE [LARGE SCALE GENOMIC DNA]</scope>
    <source>
        <strain evidence="2">Weybridge</strain>
    </source>
</reference>
<feature type="compositionally biased region" description="Polar residues" evidence="1">
    <location>
        <begin position="15"/>
        <end position="24"/>
    </location>
</feature>
<feature type="region of interest" description="Disordered" evidence="1">
    <location>
        <begin position="140"/>
        <end position="170"/>
    </location>
</feature>
<dbReference type="InterPro" id="IPR001680">
    <property type="entry name" value="WD40_rpt"/>
</dbReference>
<dbReference type="AlphaFoldDB" id="U6MC56"/>
<evidence type="ECO:0000256" key="1">
    <source>
        <dbReference type="SAM" id="MobiDB-lite"/>
    </source>
</evidence>
<name>U6MC56_EIMMA</name>
<feature type="non-terminal residue" evidence="2">
    <location>
        <position position="323"/>
    </location>
</feature>
<gene>
    <name evidence="2" type="ORF">EMWEY_00042880</name>
</gene>
<dbReference type="RefSeq" id="XP_013338251.1">
    <property type="nucleotide sequence ID" value="XM_013482797.1"/>
</dbReference>
<feature type="compositionally biased region" description="Basic residues" evidence="1">
    <location>
        <begin position="161"/>
        <end position="170"/>
    </location>
</feature>
<dbReference type="Gene3D" id="2.130.10.10">
    <property type="entry name" value="YVTN repeat-like/Quinoprotein amine dehydrogenase"/>
    <property type="match status" value="1"/>
</dbReference>
<feature type="compositionally biased region" description="Low complexity" evidence="1">
    <location>
        <begin position="89"/>
        <end position="98"/>
    </location>
</feature>
<dbReference type="GeneID" id="25338274"/>
<proteinExistence type="predicted"/>
<dbReference type="InterPro" id="IPR015943">
    <property type="entry name" value="WD40/YVTN_repeat-like_dom_sf"/>
</dbReference>
<reference evidence="2" key="1">
    <citation type="submission" date="2013-10" db="EMBL/GenBank/DDBJ databases">
        <title>Genomic analysis of the causative agents of coccidiosis in chickens.</title>
        <authorList>
            <person name="Reid A.J."/>
            <person name="Blake D."/>
            <person name="Billington K."/>
            <person name="Browne H."/>
            <person name="Dunn M."/>
            <person name="Hung S."/>
            <person name="Kawahara F."/>
            <person name="Miranda-Saavedra D."/>
            <person name="Mourier T."/>
            <person name="Nagra H."/>
            <person name="Otto T.D."/>
            <person name="Rawlings N."/>
            <person name="Sanchez A."/>
            <person name="Sanders M."/>
            <person name="Subramaniam C."/>
            <person name="Tay Y."/>
            <person name="Dear P."/>
            <person name="Doerig C."/>
            <person name="Gruber A."/>
            <person name="Parkinson J."/>
            <person name="Shirley M."/>
            <person name="Wan K.L."/>
            <person name="Berriman M."/>
            <person name="Tomley F."/>
            <person name="Pain A."/>
        </authorList>
    </citation>
    <scope>NUCLEOTIDE SEQUENCE [LARGE SCALE GENOMIC DNA]</scope>
    <source>
        <strain evidence="2">Weybridge</strain>
    </source>
</reference>
<feature type="region of interest" description="Disordered" evidence="1">
    <location>
        <begin position="1"/>
        <end position="24"/>
    </location>
</feature>
<dbReference type="VEuPathDB" id="ToxoDB:EMWEY_00042880"/>
<sequence length="323" mass="35932">MCEGVTAEELLNPMQEAQEQPGSNQTMKFTYKRRLFASPNKVQELIVPASIRAVKVNRFSTGSLQVYCADERGNIRLWDLAKVQERSLLESSRSCSPRPGHEDLRLSSETEEEPSPRHGRATISAKFRRGVMANRRRTFLTQPTPEWPSETDDEHHDLSAMRKRRDGTKVTRPKKRFLEVTLLHESSGHDDAVLSLDLCEAGTTPEAVATEDKSGRAEYHRRWILSVGADRVVKAWSLDLKRLGQLTSVSYGEQQANSLSNGLQCVTHRADGQTASQANDWQQEPGNLTAPFSAMVLMRNPLTSSQIEAATKFEQVGGGGGGE</sequence>
<organism evidence="2 3">
    <name type="scientific">Eimeria maxima</name>
    <name type="common">Coccidian parasite</name>
    <dbReference type="NCBI Taxonomy" id="5804"/>
    <lineage>
        <taxon>Eukaryota</taxon>
        <taxon>Sar</taxon>
        <taxon>Alveolata</taxon>
        <taxon>Apicomplexa</taxon>
        <taxon>Conoidasida</taxon>
        <taxon>Coccidia</taxon>
        <taxon>Eucoccidiorida</taxon>
        <taxon>Eimeriorina</taxon>
        <taxon>Eimeriidae</taxon>
        <taxon>Eimeria</taxon>
    </lineage>
</organism>
<dbReference type="OrthoDB" id="345963at2759"/>
<dbReference type="EMBL" id="HG722148">
    <property type="protein sequence ID" value="CDJ61601.1"/>
    <property type="molecule type" value="Genomic_DNA"/>
</dbReference>
<protein>
    <recommendedName>
        <fullName evidence="4">WD domain, G-beta repeat-containing protein</fullName>
    </recommendedName>
</protein>
<evidence type="ECO:0008006" key="4">
    <source>
        <dbReference type="Google" id="ProtNLM"/>
    </source>
</evidence>
<dbReference type="InterPro" id="IPR036322">
    <property type="entry name" value="WD40_repeat_dom_sf"/>
</dbReference>
<feature type="region of interest" description="Disordered" evidence="1">
    <location>
        <begin position="89"/>
        <end position="121"/>
    </location>
</feature>
<dbReference type="Proteomes" id="UP000030763">
    <property type="component" value="Unassembled WGS sequence"/>
</dbReference>
<keyword evidence="3" id="KW-1185">Reference proteome</keyword>
<evidence type="ECO:0000313" key="3">
    <source>
        <dbReference type="Proteomes" id="UP000030763"/>
    </source>
</evidence>
<evidence type="ECO:0000313" key="2">
    <source>
        <dbReference type="EMBL" id="CDJ61601.1"/>
    </source>
</evidence>
<dbReference type="SUPFAM" id="SSF50978">
    <property type="entry name" value="WD40 repeat-like"/>
    <property type="match status" value="1"/>
</dbReference>
<accession>U6MC56</accession>